<feature type="transmembrane region" description="Helical" evidence="6">
    <location>
        <begin position="131"/>
        <end position="152"/>
    </location>
</feature>
<dbReference type="InterPro" id="IPR015867">
    <property type="entry name" value="N-reg_PII/ATP_PRibTrfase_C"/>
</dbReference>
<comment type="caution">
    <text evidence="8">The sequence shown here is derived from an EMBL/GenBank/DDBJ whole genome shotgun (WGS) entry which is preliminary data.</text>
</comment>
<keyword evidence="3 6" id="KW-0812">Transmembrane</keyword>
<name>A0A8B5YBN9_BACLI</name>
<proteinExistence type="predicted"/>
<dbReference type="InterPro" id="IPR003740">
    <property type="entry name" value="YitT"/>
</dbReference>
<evidence type="ECO:0000259" key="7">
    <source>
        <dbReference type="Pfam" id="PF10035"/>
    </source>
</evidence>
<dbReference type="PANTHER" id="PTHR33545">
    <property type="entry name" value="UPF0750 MEMBRANE PROTEIN YITT-RELATED"/>
    <property type="match status" value="1"/>
</dbReference>
<gene>
    <name evidence="8" type="ORF">CHCC16736_2878</name>
</gene>
<evidence type="ECO:0000256" key="4">
    <source>
        <dbReference type="ARBA" id="ARBA00022989"/>
    </source>
</evidence>
<evidence type="ECO:0000256" key="1">
    <source>
        <dbReference type="ARBA" id="ARBA00004651"/>
    </source>
</evidence>
<dbReference type="PIRSF" id="PIRSF006483">
    <property type="entry name" value="Membrane_protein_YitT"/>
    <property type="match status" value="1"/>
</dbReference>
<dbReference type="Pfam" id="PF10035">
    <property type="entry name" value="DUF2179"/>
    <property type="match status" value="1"/>
</dbReference>
<evidence type="ECO:0000313" key="8">
    <source>
        <dbReference type="EMBL" id="TWL27557.1"/>
    </source>
</evidence>
<evidence type="ECO:0000313" key="9">
    <source>
        <dbReference type="Proteomes" id="UP000435910"/>
    </source>
</evidence>
<evidence type="ECO:0000256" key="5">
    <source>
        <dbReference type="ARBA" id="ARBA00023136"/>
    </source>
</evidence>
<dbReference type="InterPro" id="IPR051461">
    <property type="entry name" value="UPF0750_membrane"/>
</dbReference>
<organism evidence="8 9">
    <name type="scientific">Bacillus licheniformis</name>
    <dbReference type="NCBI Taxonomy" id="1402"/>
    <lineage>
        <taxon>Bacteria</taxon>
        <taxon>Bacillati</taxon>
        <taxon>Bacillota</taxon>
        <taxon>Bacilli</taxon>
        <taxon>Bacillales</taxon>
        <taxon>Bacillaceae</taxon>
        <taxon>Bacillus</taxon>
    </lineage>
</organism>
<keyword evidence="4 6" id="KW-1133">Transmembrane helix</keyword>
<dbReference type="AlphaFoldDB" id="A0A8B5YBN9"/>
<feature type="transmembrane region" description="Helical" evidence="6">
    <location>
        <begin position="102"/>
        <end position="119"/>
    </location>
</feature>
<feature type="transmembrane region" description="Helical" evidence="6">
    <location>
        <begin position="36"/>
        <end position="55"/>
    </location>
</feature>
<evidence type="ECO:0000256" key="6">
    <source>
        <dbReference type="SAM" id="Phobius"/>
    </source>
</evidence>
<accession>A0A8B5YBN9</accession>
<dbReference type="GO" id="GO:0005886">
    <property type="term" value="C:plasma membrane"/>
    <property type="evidence" value="ECO:0007669"/>
    <property type="project" value="UniProtKB-SubCell"/>
</dbReference>
<reference evidence="8 9" key="1">
    <citation type="submission" date="2019-06" db="EMBL/GenBank/DDBJ databases">
        <title>Genome sequence analysis of &gt;100 Bacillus licheniformis strains suggests intrinsic resistance to this species.</title>
        <authorList>
            <person name="Wels M."/>
            <person name="Siezen R.J."/>
            <person name="Johansen E."/>
            <person name="Stuer-Lauridsen B."/>
            <person name="Bjerre K."/>
            <person name="Nielsen B.K.K."/>
        </authorList>
    </citation>
    <scope>NUCLEOTIDE SEQUENCE [LARGE SCALE GENOMIC DNA]</scope>
    <source>
        <strain evidence="8 9">BAC-16736</strain>
    </source>
</reference>
<protein>
    <recommendedName>
        <fullName evidence="7">DUF2179 domain-containing protein</fullName>
    </recommendedName>
</protein>
<evidence type="ECO:0000256" key="2">
    <source>
        <dbReference type="ARBA" id="ARBA00022475"/>
    </source>
</evidence>
<feature type="transmembrane region" description="Helical" evidence="6">
    <location>
        <begin position="173"/>
        <end position="191"/>
    </location>
</feature>
<feature type="domain" description="DUF2179" evidence="7">
    <location>
        <begin position="244"/>
        <end position="298"/>
    </location>
</feature>
<dbReference type="CDD" id="cd16380">
    <property type="entry name" value="YitT_C"/>
    <property type="match status" value="1"/>
</dbReference>
<dbReference type="InterPro" id="IPR019264">
    <property type="entry name" value="DUF2179"/>
</dbReference>
<dbReference type="EMBL" id="NILC01000023">
    <property type="protein sequence ID" value="TWL27557.1"/>
    <property type="molecule type" value="Genomic_DNA"/>
</dbReference>
<keyword evidence="2" id="KW-1003">Cell membrane</keyword>
<sequence length="306" mass="34053">MLLIKELLSWAFLLFTGNRLRTKEGDVFMKKKAMDIILIIIGAFFFALAVNLFAIPNDLGEGGVTGITLILYYVFEWSPGITNFVLNGILLIIGYRFLDKKTTIYTIIAVAANSFFLHVTEDWTVPADEVIISTIFAGVFAGVGIGMIIRVGGTTAGSAILARIANKYFDWNISYALLMIDLVVVFSSYFIIGAEKLMFTIVMLYIATKVMDFIIEGLNTKKAITIISEHKNEIAAQVNTLMDRGVTILSGRGHYTGDSKEILYIVINKQELSMLKKIIRSTDKKAFVIIHDVRDVFGEGFVDISK</sequence>
<keyword evidence="5 6" id="KW-0472">Membrane</keyword>
<dbReference type="Pfam" id="PF02588">
    <property type="entry name" value="YitT_membrane"/>
    <property type="match status" value="1"/>
</dbReference>
<dbReference type="Gene3D" id="3.30.70.120">
    <property type="match status" value="1"/>
</dbReference>
<comment type="subcellular location">
    <subcellularLocation>
        <location evidence="1">Cell membrane</location>
        <topology evidence="1">Multi-pass membrane protein</topology>
    </subcellularLocation>
</comment>
<dbReference type="Proteomes" id="UP000435910">
    <property type="component" value="Unassembled WGS sequence"/>
</dbReference>
<feature type="transmembrane region" description="Helical" evidence="6">
    <location>
        <begin position="70"/>
        <end position="95"/>
    </location>
</feature>
<dbReference type="PANTHER" id="PTHR33545:SF4">
    <property type="entry name" value="UPF0750 MEMBRANE PROTEIN YXKD"/>
    <property type="match status" value="1"/>
</dbReference>
<evidence type="ECO:0000256" key="3">
    <source>
        <dbReference type="ARBA" id="ARBA00022692"/>
    </source>
</evidence>